<dbReference type="Proteomes" id="UP000215506">
    <property type="component" value="Unassembled WGS sequence"/>
</dbReference>
<name>A0A231GUL5_9NOCA</name>
<protein>
    <submittedName>
        <fullName evidence="2">Uncharacterized protein</fullName>
    </submittedName>
</protein>
<evidence type="ECO:0000256" key="1">
    <source>
        <dbReference type="SAM" id="Phobius"/>
    </source>
</evidence>
<dbReference type="AlphaFoldDB" id="A0A231GUL5"/>
<evidence type="ECO:0000313" key="2">
    <source>
        <dbReference type="EMBL" id="OXR40320.1"/>
    </source>
</evidence>
<feature type="transmembrane region" description="Helical" evidence="1">
    <location>
        <begin position="26"/>
        <end position="47"/>
    </location>
</feature>
<reference evidence="2 3" key="1">
    <citation type="submission" date="2017-07" db="EMBL/GenBank/DDBJ databases">
        <title>First draft Genome Sequence of Nocardia cerradoensis isolated from human infection.</title>
        <authorList>
            <person name="Carrasco G."/>
        </authorList>
    </citation>
    <scope>NUCLEOTIDE SEQUENCE [LARGE SCALE GENOMIC DNA]</scope>
    <source>
        <strain evidence="2 3">CNM20130759</strain>
    </source>
</reference>
<dbReference type="EMBL" id="NGAF01000034">
    <property type="protein sequence ID" value="OXR40320.1"/>
    <property type="molecule type" value="Genomic_DNA"/>
</dbReference>
<keyword evidence="1" id="KW-0812">Transmembrane</keyword>
<accession>A0A231GUL5</accession>
<organism evidence="2 3">
    <name type="scientific">Nocardia cerradoensis</name>
    <dbReference type="NCBI Taxonomy" id="85688"/>
    <lineage>
        <taxon>Bacteria</taxon>
        <taxon>Bacillati</taxon>
        <taxon>Actinomycetota</taxon>
        <taxon>Actinomycetes</taxon>
        <taxon>Mycobacteriales</taxon>
        <taxon>Nocardiaceae</taxon>
        <taxon>Nocardia</taxon>
    </lineage>
</organism>
<comment type="caution">
    <text evidence="2">The sequence shown here is derived from an EMBL/GenBank/DDBJ whole genome shotgun (WGS) entry which is preliminary data.</text>
</comment>
<keyword evidence="1" id="KW-0472">Membrane</keyword>
<proteinExistence type="predicted"/>
<keyword evidence="3" id="KW-1185">Reference proteome</keyword>
<gene>
    <name evidence="2" type="ORF">B7C42_07581</name>
</gene>
<keyword evidence="1" id="KW-1133">Transmembrane helix</keyword>
<evidence type="ECO:0000313" key="3">
    <source>
        <dbReference type="Proteomes" id="UP000215506"/>
    </source>
</evidence>
<sequence>MTQLLILLEKGINMDPNDVLNLLNSGAILASNLLSVAAQALSFVLFFL</sequence>